<keyword evidence="2" id="KW-0479">Metal-binding</keyword>
<dbReference type="Proteomes" id="UP001058271">
    <property type="component" value="Chromosome"/>
</dbReference>
<dbReference type="InterPro" id="IPR055438">
    <property type="entry name" value="AstE_AspA_cat"/>
</dbReference>
<protein>
    <submittedName>
        <fullName evidence="6">Succinylglutamate desuccinylase/aspartoacylase family protein</fullName>
    </submittedName>
</protein>
<dbReference type="PANTHER" id="PTHR37326:SF1">
    <property type="entry name" value="BLL3975 PROTEIN"/>
    <property type="match status" value="1"/>
</dbReference>
<keyword evidence="7" id="KW-1185">Reference proteome</keyword>
<evidence type="ECO:0000256" key="2">
    <source>
        <dbReference type="ARBA" id="ARBA00022723"/>
    </source>
</evidence>
<name>A0ABY5YY19_9ACTN</name>
<keyword evidence="4" id="KW-0862">Zinc</keyword>
<dbReference type="SUPFAM" id="SSF53187">
    <property type="entry name" value="Zn-dependent exopeptidases"/>
    <property type="match status" value="1"/>
</dbReference>
<organism evidence="6 7">
    <name type="scientific">Dactylosporangium roseum</name>
    <dbReference type="NCBI Taxonomy" id="47989"/>
    <lineage>
        <taxon>Bacteria</taxon>
        <taxon>Bacillati</taxon>
        <taxon>Actinomycetota</taxon>
        <taxon>Actinomycetes</taxon>
        <taxon>Micromonosporales</taxon>
        <taxon>Micromonosporaceae</taxon>
        <taxon>Dactylosporangium</taxon>
    </lineage>
</organism>
<accession>A0ABY5YY19</accession>
<dbReference type="Gene3D" id="3.40.630.10">
    <property type="entry name" value="Zn peptidases"/>
    <property type="match status" value="1"/>
</dbReference>
<evidence type="ECO:0000256" key="3">
    <source>
        <dbReference type="ARBA" id="ARBA00022801"/>
    </source>
</evidence>
<reference evidence="6" key="1">
    <citation type="submission" date="2021-04" db="EMBL/GenBank/DDBJ databases">
        <title>Biosynthetic gene clusters of Dactylosporangioum roseum.</title>
        <authorList>
            <person name="Hartkoorn R.C."/>
            <person name="Beaudoing E."/>
            <person name="Hot D."/>
            <person name="Moureu S."/>
        </authorList>
    </citation>
    <scope>NUCLEOTIDE SEQUENCE</scope>
    <source>
        <strain evidence="6">NRRL B-16295</strain>
    </source>
</reference>
<proteinExistence type="predicted"/>
<keyword evidence="3" id="KW-0378">Hydrolase</keyword>
<dbReference type="PANTHER" id="PTHR37326">
    <property type="entry name" value="BLL3975 PROTEIN"/>
    <property type="match status" value="1"/>
</dbReference>
<evidence type="ECO:0000256" key="4">
    <source>
        <dbReference type="ARBA" id="ARBA00022833"/>
    </source>
</evidence>
<gene>
    <name evidence="6" type="ORF">Drose_25890</name>
</gene>
<evidence type="ECO:0000313" key="7">
    <source>
        <dbReference type="Proteomes" id="UP001058271"/>
    </source>
</evidence>
<dbReference type="InterPro" id="IPR053138">
    <property type="entry name" value="N-alpha-Ac-DABA_deacetylase"/>
</dbReference>
<dbReference type="EMBL" id="CP073721">
    <property type="protein sequence ID" value="UWZ34640.1"/>
    <property type="molecule type" value="Genomic_DNA"/>
</dbReference>
<sequence>MAGNAMASRHEVRRLPVSFDRDGTEISIAVHTIKGSRPGPTLSLFGPQHGDEWFTVRALYEVVRDLRGEDLAGTVNIVPVCNPPALRDGTRVTQVSADEPDMNRAWGGSNTWIANQLTNVLTSEVVAGSDALVDFHLGPSNSAFGAVCYGKDFADDALNARSRQLGHAFGYPVVGALNVTGGFPGPRSLAGFAGATLGIPTVLVEIGGGGFSEEAATAWIADIVRGVRNLAIALGILDGDPVLPDRVLSYTTTRRVNPSVGGLLVPEHSDRPLGGEVRAGELLGTVVCPQTYVERERLTSPCDGWLFYTAVSYLVRPGDWAFGVIDAADARWSADD</sequence>
<dbReference type="Pfam" id="PF24827">
    <property type="entry name" value="AstE_AspA_cat"/>
    <property type="match status" value="1"/>
</dbReference>
<evidence type="ECO:0000256" key="1">
    <source>
        <dbReference type="ARBA" id="ARBA00001947"/>
    </source>
</evidence>
<dbReference type="RefSeq" id="WP_260723966.1">
    <property type="nucleotide sequence ID" value="NZ_BAAABS010000018.1"/>
</dbReference>
<evidence type="ECO:0000313" key="6">
    <source>
        <dbReference type="EMBL" id="UWZ34640.1"/>
    </source>
</evidence>
<feature type="domain" description="Succinylglutamate desuccinylase/Aspartoacylase catalytic" evidence="5">
    <location>
        <begin position="38"/>
        <end position="214"/>
    </location>
</feature>
<comment type="cofactor">
    <cofactor evidence="1">
        <name>Zn(2+)</name>
        <dbReference type="ChEBI" id="CHEBI:29105"/>
    </cofactor>
</comment>
<evidence type="ECO:0000259" key="5">
    <source>
        <dbReference type="Pfam" id="PF24827"/>
    </source>
</evidence>